<reference evidence="1" key="1">
    <citation type="journal article" date="2023" name="Mol. Biol. Evol.">
        <title>Third-Generation Sequencing Reveals the Adaptive Role of the Epigenome in Three Deep-Sea Polychaetes.</title>
        <authorList>
            <person name="Perez M."/>
            <person name="Aroh O."/>
            <person name="Sun Y."/>
            <person name="Lan Y."/>
            <person name="Juniper S.K."/>
            <person name="Young C.R."/>
            <person name="Angers B."/>
            <person name="Qian P.Y."/>
        </authorList>
    </citation>
    <scope>NUCLEOTIDE SEQUENCE</scope>
    <source>
        <strain evidence="1">P08H-3</strain>
    </source>
</reference>
<sequence>CTLGLLTVSSPSPGVRPCFTSDLSPTIPSYQKLQIYQERPVEGVPKSGLASVH</sequence>
<organism evidence="1 2">
    <name type="scientific">Paralvinella palmiformis</name>
    <dbReference type="NCBI Taxonomy" id="53620"/>
    <lineage>
        <taxon>Eukaryota</taxon>
        <taxon>Metazoa</taxon>
        <taxon>Spiralia</taxon>
        <taxon>Lophotrochozoa</taxon>
        <taxon>Annelida</taxon>
        <taxon>Polychaeta</taxon>
        <taxon>Sedentaria</taxon>
        <taxon>Canalipalpata</taxon>
        <taxon>Terebellida</taxon>
        <taxon>Terebelliformia</taxon>
        <taxon>Alvinellidae</taxon>
        <taxon>Paralvinella</taxon>
    </lineage>
</organism>
<comment type="caution">
    <text evidence="1">The sequence shown here is derived from an EMBL/GenBank/DDBJ whole genome shotgun (WGS) entry which is preliminary data.</text>
</comment>
<keyword evidence="2" id="KW-1185">Reference proteome</keyword>
<evidence type="ECO:0000313" key="1">
    <source>
        <dbReference type="EMBL" id="KAK2144221.1"/>
    </source>
</evidence>
<dbReference type="Proteomes" id="UP001208570">
    <property type="component" value="Unassembled WGS sequence"/>
</dbReference>
<dbReference type="EMBL" id="JAODUP010000776">
    <property type="protein sequence ID" value="KAK2144221.1"/>
    <property type="molecule type" value="Genomic_DNA"/>
</dbReference>
<proteinExistence type="predicted"/>
<feature type="non-terminal residue" evidence="1">
    <location>
        <position position="53"/>
    </location>
</feature>
<dbReference type="AlphaFoldDB" id="A0AAD9MUE5"/>
<name>A0AAD9MUE5_9ANNE</name>
<accession>A0AAD9MUE5</accession>
<gene>
    <name evidence="1" type="ORF">LSH36_776g02017</name>
</gene>
<protein>
    <submittedName>
        <fullName evidence="1">Uncharacterized protein</fullName>
    </submittedName>
</protein>
<evidence type="ECO:0000313" key="2">
    <source>
        <dbReference type="Proteomes" id="UP001208570"/>
    </source>
</evidence>